<name>A0A0A9AAW0_ARUDO</name>
<organism evidence="1">
    <name type="scientific">Arundo donax</name>
    <name type="common">Giant reed</name>
    <name type="synonym">Donax arundinaceus</name>
    <dbReference type="NCBI Taxonomy" id="35708"/>
    <lineage>
        <taxon>Eukaryota</taxon>
        <taxon>Viridiplantae</taxon>
        <taxon>Streptophyta</taxon>
        <taxon>Embryophyta</taxon>
        <taxon>Tracheophyta</taxon>
        <taxon>Spermatophyta</taxon>
        <taxon>Magnoliopsida</taxon>
        <taxon>Liliopsida</taxon>
        <taxon>Poales</taxon>
        <taxon>Poaceae</taxon>
        <taxon>PACMAD clade</taxon>
        <taxon>Arundinoideae</taxon>
        <taxon>Arundineae</taxon>
        <taxon>Arundo</taxon>
    </lineage>
</organism>
<accession>A0A0A9AAW0</accession>
<dbReference type="AlphaFoldDB" id="A0A0A9AAW0"/>
<reference evidence="1" key="1">
    <citation type="submission" date="2014-09" db="EMBL/GenBank/DDBJ databases">
        <authorList>
            <person name="Magalhaes I.L.F."/>
            <person name="Oliveira U."/>
            <person name="Santos F.R."/>
            <person name="Vidigal T.H.D.A."/>
            <person name="Brescovit A.D."/>
            <person name="Santos A.J."/>
        </authorList>
    </citation>
    <scope>NUCLEOTIDE SEQUENCE</scope>
    <source>
        <tissue evidence="1">Shoot tissue taken approximately 20 cm above the soil surface</tissue>
    </source>
</reference>
<evidence type="ECO:0000313" key="1">
    <source>
        <dbReference type="EMBL" id="JAD48221.1"/>
    </source>
</evidence>
<dbReference type="EMBL" id="GBRH01249674">
    <property type="protein sequence ID" value="JAD48221.1"/>
    <property type="molecule type" value="Transcribed_RNA"/>
</dbReference>
<proteinExistence type="predicted"/>
<sequence>MRPLNAKVMLFENSGSITLFCQFAFPI</sequence>
<protein>
    <submittedName>
        <fullName evidence="1">Uncharacterized protein</fullName>
    </submittedName>
</protein>
<reference evidence="1" key="2">
    <citation type="journal article" date="2015" name="Data Brief">
        <title>Shoot transcriptome of the giant reed, Arundo donax.</title>
        <authorList>
            <person name="Barrero R.A."/>
            <person name="Guerrero F.D."/>
            <person name="Moolhuijzen P."/>
            <person name="Goolsby J.A."/>
            <person name="Tidwell J."/>
            <person name="Bellgard S.E."/>
            <person name="Bellgard M.I."/>
        </authorList>
    </citation>
    <scope>NUCLEOTIDE SEQUENCE</scope>
    <source>
        <tissue evidence="1">Shoot tissue taken approximately 20 cm above the soil surface</tissue>
    </source>
</reference>